<evidence type="ECO:0000256" key="1">
    <source>
        <dbReference type="ARBA" id="ARBA00001593"/>
    </source>
</evidence>
<evidence type="ECO:0000259" key="14">
    <source>
        <dbReference type="Pfam" id="PF12633"/>
    </source>
</evidence>
<accession>A0ABN4YKD7</accession>
<reference evidence="15 16" key="1">
    <citation type="submission" date="2017-03" db="EMBL/GenBank/DDBJ databases">
        <title>Genome sequencing of Shewanella japonica KCTC 22435.</title>
        <authorList>
            <person name="Kim K.M."/>
        </authorList>
    </citation>
    <scope>NUCLEOTIDE SEQUENCE [LARGE SCALE GENOMIC DNA]</scope>
    <source>
        <strain evidence="15 16">KCTC 22435</strain>
    </source>
</reference>
<evidence type="ECO:0000256" key="10">
    <source>
        <dbReference type="ARBA" id="ARBA00023239"/>
    </source>
</evidence>
<sequence length="831" mass="95548">MQAIACQIGIKTIVDGCTGMEALIENSCRPVKIANRLNLVRYERVKSLLSPKQQRLFDLIPYLIHHHHPQLPGGTSALTPFGVSDFATLPEVVLACEVFDLPFIETNNNQPSAFEGVYSMGSTASFGQNPKSDVDVWLVYKSSLGNADLALIADKTAALTEWFASFDFEVNFYLVHPLQFRECSAFDNCFSSLGEEHSGSTQHWLLLEEFYRSHIRLAGKPVGWWPEALKEPSVLHLGDVRSMPATEYFGASLWQLYKGLNKPHKALLKVLLLETYAADYPKSYFITEQIWEQCLRDDFSDSNDAYLILYQRIESYLLKQKDIRRLEIVRRCFYLKCGVNLTNACVGQDWRRDKMQQLVEQWHWPSSLLETLDNSQNWHSGQLKWFNKQLNELLLKSYKTLLEFASKQALSDRFRVEELGMLARKLHTYFSDDEHQLLPLNKLWSHSVFEPNMTIIHSIKESRYYLYRKPLKSGQLLGETSIIKADTPTALIAWAVMNDVSRTTTRWQEYGRKKHRSALLTQLSAHLVPLLNHNNKVSKAELCQPFFYKKLIVVANVDGDPTLKWQGQEIMVDYMNGNVFSLGKKQQNMLSTLDVISLNSWGEWQCHRFKGEQGLLEALSFVALGLKATPEQVDIEVLVCAERLKKQIHDALFNIFNQCVKYCHEARSSSAMMHPIKLSNKRYGLYFNSMGLVYKVLTGDEVKVAPVKVERYKKAQLNAPVAVIKSDPFRSIPSIIKLYISKGAKQYFLRQRPDVLDVFIIDETNRLTKREYEDVSMKELVEKESHSFAFERDASSLHYFNVPQFFKLERIDGELSVVPFGVEMNELSSDI</sequence>
<evidence type="ECO:0000256" key="13">
    <source>
        <dbReference type="RuleBase" id="RU004184"/>
    </source>
</evidence>
<dbReference type="PIRSF" id="PIRSF001444">
    <property type="entry name" value="Adenylate_cycl"/>
    <property type="match status" value="1"/>
</dbReference>
<dbReference type="Pfam" id="PF12633">
    <property type="entry name" value="Adenyl_cycl_N"/>
    <property type="match status" value="1"/>
</dbReference>
<dbReference type="PANTHER" id="PTHR38760">
    <property type="entry name" value="ADENYLATE CYCLASE"/>
    <property type="match status" value="1"/>
</dbReference>
<dbReference type="RefSeq" id="WP_244899735.1">
    <property type="nucleotide sequence ID" value="NZ_CP020472.1"/>
</dbReference>
<evidence type="ECO:0000256" key="3">
    <source>
        <dbReference type="ARBA" id="ARBA00007901"/>
    </source>
</evidence>
<keyword evidence="9" id="KW-0115">cAMP biosynthesis</keyword>
<dbReference type="InterPro" id="IPR000274">
    <property type="entry name" value="Adenylate_cyclase_1"/>
</dbReference>
<dbReference type="InterPro" id="IPR024685">
    <property type="entry name" value="Adenylate_cyclase_1_N"/>
</dbReference>
<dbReference type="Proteomes" id="UP000191820">
    <property type="component" value="Chromosome"/>
</dbReference>
<keyword evidence="10" id="KW-0456">Lyase</keyword>
<evidence type="ECO:0000256" key="4">
    <source>
        <dbReference type="ARBA" id="ARBA00012201"/>
    </source>
</evidence>
<feature type="domain" description="Adenylate cyclase class-I N-terminal" evidence="14">
    <location>
        <begin position="33"/>
        <end position="225"/>
    </location>
</feature>
<evidence type="ECO:0000256" key="5">
    <source>
        <dbReference type="ARBA" id="ARBA00021420"/>
    </source>
</evidence>
<dbReference type="EMBL" id="CP020472">
    <property type="protein sequence ID" value="ARD24028.1"/>
    <property type="molecule type" value="Genomic_DNA"/>
</dbReference>
<evidence type="ECO:0000256" key="7">
    <source>
        <dbReference type="ARBA" id="ARBA00022741"/>
    </source>
</evidence>
<organism evidence="15 16">
    <name type="scientific">Shewanella japonica</name>
    <dbReference type="NCBI Taxonomy" id="93973"/>
    <lineage>
        <taxon>Bacteria</taxon>
        <taxon>Pseudomonadati</taxon>
        <taxon>Pseudomonadota</taxon>
        <taxon>Gammaproteobacteria</taxon>
        <taxon>Alteromonadales</taxon>
        <taxon>Shewanellaceae</taxon>
        <taxon>Shewanella</taxon>
    </lineage>
</organism>
<evidence type="ECO:0000256" key="8">
    <source>
        <dbReference type="ARBA" id="ARBA00022840"/>
    </source>
</evidence>
<keyword evidence="7" id="KW-0547">Nucleotide-binding</keyword>
<dbReference type="EC" id="4.6.1.1" evidence="4"/>
<gene>
    <name evidence="15" type="ORF">SJ2017_3790</name>
</gene>
<evidence type="ECO:0000256" key="2">
    <source>
        <dbReference type="ARBA" id="ARBA00004496"/>
    </source>
</evidence>
<proteinExistence type="inferred from homology"/>
<keyword evidence="6" id="KW-0963">Cytoplasm</keyword>
<evidence type="ECO:0000313" key="15">
    <source>
        <dbReference type="EMBL" id="ARD24028.1"/>
    </source>
</evidence>
<evidence type="ECO:0000256" key="11">
    <source>
        <dbReference type="ARBA" id="ARBA00032597"/>
    </source>
</evidence>
<dbReference type="PANTHER" id="PTHR38760:SF1">
    <property type="entry name" value="ADENYLATE CYCLASE"/>
    <property type="match status" value="1"/>
</dbReference>
<comment type="catalytic activity">
    <reaction evidence="1">
        <text>ATP = 3',5'-cyclic AMP + diphosphate</text>
        <dbReference type="Rhea" id="RHEA:15389"/>
        <dbReference type="ChEBI" id="CHEBI:30616"/>
        <dbReference type="ChEBI" id="CHEBI:33019"/>
        <dbReference type="ChEBI" id="CHEBI:58165"/>
        <dbReference type="EC" id="4.6.1.1"/>
    </reaction>
</comment>
<evidence type="ECO:0000313" key="16">
    <source>
        <dbReference type="Proteomes" id="UP000191820"/>
    </source>
</evidence>
<evidence type="ECO:0000256" key="6">
    <source>
        <dbReference type="ARBA" id="ARBA00022490"/>
    </source>
</evidence>
<comment type="subcellular location">
    <subcellularLocation>
        <location evidence="2">Cytoplasm</location>
    </subcellularLocation>
</comment>
<dbReference type="InterPro" id="IPR024686">
    <property type="entry name" value="Adenylate_cyclase_1_CS"/>
</dbReference>
<evidence type="ECO:0000256" key="9">
    <source>
        <dbReference type="ARBA" id="ARBA00022998"/>
    </source>
</evidence>
<comment type="similarity">
    <text evidence="3 13">Belongs to the adenylyl cyclase class-1 family.</text>
</comment>
<dbReference type="NCBIfam" id="NF006980">
    <property type="entry name" value="PRK09450.1-5"/>
    <property type="match status" value="1"/>
</dbReference>
<dbReference type="Pfam" id="PF01295">
    <property type="entry name" value="Adenylate_cycl"/>
    <property type="match status" value="1"/>
</dbReference>
<protein>
    <recommendedName>
        <fullName evidence="5">Adenylate cyclase</fullName>
        <ecNumber evidence="4">4.6.1.1</ecNumber>
    </recommendedName>
    <alternativeName>
        <fullName evidence="11">ATP pyrophosphate-lyase</fullName>
    </alternativeName>
    <alternativeName>
        <fullName evidence="12">Adenylyl cyclase</fullName>
    </alternativeName>
</protein>
<evidence type="ECO:0000256" key="12">
    <source>
        <dbReference type="ARBA" id="ARBA00032637"/>
    </source>
</evidence>
<keyword evidence="8" id="KW-0067">ATP-binding</keyword>
<keyword evidence="16" id="KW-1185">Reference proteome</keyword>
<name>A0ABN4YKD7_9GAMM</name>
<dbReference type="PROSITE" id="PS01092">
    <property type="entry name" value="ADENYLATE_CYCLASE_1_1"/>
    <property type="match status" value="1"/>
</dbReference>